<evidence type="ECO:0000313" key="38">
    <source>
        <dbReference type="EMBL" id="PCD36114.1"/>
    </source>
</evidence>
<dbReference type="EMBL" id="MABQ02000003">
    <property type="protein sequence ID" value="PCD41061.1"/>
    <property type="molecule type" value="Genomic_DNA"/>
</dbReference>
<organism evidence="19 46">
    <name type="scientific">Fusarium oxysporum f. sp. radicis-cucumerinum</name>
    <dbReference type="NCBI Taxonomy" id="327505"/>
    <lineage>
        <taxon>Eukaryota</taxon>
        <taxon>Fungi</taxon>
        <taxon>Dikarya</taxon>
        <taxon>Ascomycota</taxon>
        <taxon>Pezizomycotina</taxon>
        <taxon>Sordariomycetes</taxon>
        <taxon>Hypocreomycetidae</taxon>
        <taxon>Hypocreales</taxon>
        <taxon>Nectriaceae</taxon>
        <taxon>Fusarium</taxon>
        <taxon>Fusarium oxysporum species complex</taxon>
    </lineage>
</organism>
<evidence type="ECO:0000313" key="43">
    <source>
        <dbReference type="EMBL" id="PCD42979.1"/>
    </source>
</evidence>
<comment type="catalytic activity">
    <reaction evidence="13">
        <text>L-threonyl-[protein] + ATP = O-phospho-L-threonyl-[protein] + ADP + H(+)</text>
        <dbReference type="Rhea" id="RHEA:46608"/>
        <dbReference type="Rhea" id="RHEA-COMP:11060"/>
        <dbReference type="Rhea" id="RHEA-COMP:11605"/>
        <dbReference type="ChEBI" id="CHEBI:15378"/>
        <dbReference type="ChEBI" id="CHEBI:30013"/>
        <dbReference type="ChEBI" id="CHEBI:30616"/>
        <dbReference type="ChEBI" id="CHEBI:61977"/>
        <dbReference type="ChEBI" id="CHEBI:456216"/>
        <dbReference type="EC" id="2.7.11.1"/>
    </reaction>
</comment>
<evidence type="ECO:0000313" key="19">
    <source>
        <dbReference type="EMBL" id="PCD20064.1"/>
    </source>
</evidence>
<dbReference type="Proteomes" id="UP000219602">
    <property type="component" value="Chromosome 7"/>
</dbReference>
<evidence type="ECO:0000256" key="5">
    <source>
        <dbReference type="ARBA" id="ARBA00019973"/>
    </source>
</evidence>
<evidence type="ECO:0000313" key="26">
    <source>
        <dbReference type="EMBL" id="PCD21216.1"/>
    </source>
</evidence>
<feature type="domain" description="Protein kinase" evidence="17">
    <location>
        <begin position="51"/>
        <end position="384"/>
    </location>
</feature>
<dbReference type="SMART" id="SM00220">
    <property type="entry name" value="S_TKc"/>
    <property type="match status" value="1"/>
</dbReference>
<dbReference type="EMBL" id="MABQ02000022">
    <property type="protein sequence ID" value="PCD20135.1"/>
    <property type="molecule type" value="Genomic_DNA"/>
</dbReference>
<evidence type="ECO:0000256" key="13">
    <source>
        <dbReference type="ARBA" id="ARBA00047899"/>
    </source>
</evidence>
<evidence type="ECO:0000313" key="33">
    <source>
        <dbReference type="EMBL" id="PCD29673.1"/>
    </source>
</evidence>
<comment type="caution">
    <text evidence="19">The sequence shown here is derived from an EMBL/GenBank/DDBJ whole genome shotgun (WGS) entry which is preliminary data.</text>
</comment>
<dbReference type="GO" id="GO:0004674">
    <property type="term" value="F:protein serine/threonine kinase activity"/>
    <property type="evidence" value="ECO:0007669"/>
    <property type="project" value="UniProtKB-KW"/>
</dbReference>
<dbReference type="EMBL" id="MABQ02000002">
    <property type="protein sequence ID" value="PCD42979.1"/>
    <property type="molecule type" value="Genomic_DNA"/>
</dbReference>
<dbReference type="GO" id="GO:0005524">
    <property type="term" value="F:ATP binding"/>
    <property type="evidence" value="ECO:0007669"/>
    <property type="project" value="UniProtKB-UniRule"/>
</dbReference>
<comment type="subunit">
    <text evidence="2">Component of the EKC/KEOPS complex composed of at least BUD32, CGI121, GON7, KAE1 and PCC1; the whole complex dimerizes.</text>
</comment>
<comment type="catalytic activity">
    <reaction evidence="14">
        <text>L-seryl-[protein] + ATP = O-phospho-L-seryl-[protein] + ADP + H(+)</text>
        <dbReference type="Rhea" id="RHEA:17989"/>
        <dbReference type="Rhea" id="RHEA-COMP:9863"/>
        <dbReference type="Rhea" id="RHEA-COMP:11604"/>
        <dbReference type="ChEBI" id="CHEBI:15378"/>
        <dbReference type="ChEBI" id="CHEBI:29999"/>
        <dbReference type="ChEBI" id="CHEBI:30616"/>
        <dbReference type="ChEBI" id="CHEBI:83421"/>
        <dbReference type="ChEBI" id="CHEBI:456216"/>
        <dbReference type="EC" id="2.7.11.1"/>
    </reaction>
</comment>
<evidence type="ECO:0000313" key="24">
    <source>
        <dbReference type="EMBL" id="PCD20274.1"/>
    </source>
</evidence>
<dbReference type="EMBL" id="MABQ02000004">
    <property type="protein sequence ID" value="PCD36997.1"/>
    <property type="molecule type" value="Genomic_DNA"/>
</dbReference>
<evidence type="ECO:0000256" key="15">
    <source>
        <dbReference type="PROSITE-ProRule" id="PRU10141"/>
    </source>
</evidence>
<feature type="region of interest" description="Disordered" evidence="16">
    <location>
        <begin position="1"/>
        <end position="29"/>
    </location>
</feature>
<dbReference type="EMBL" id="MABQ02000011">
    <property type="protein sequence ID" value="PCD24021.1"/>
    <property type="molecule type" value="Genomic_DNA"/>
</dbReference>
<dbReference type="EMBL" id="MABQ02000017">
    <property type="protein sequence ID" value="PCD20218.1"/>
    <property type="molecule type" value="Genomic_DNA"/>
</dbReference>
<dbReference type="EMBL" id="MABQ02000009">
    <property type="protein sequence ID" value="PCD27190.1"/>
    <property type="molecule type" value="Genomic_DNA"/>
</dbReference>
<evidence type="ECO:0000313" key="18">
    <source>
        <dbReference type="EMBL" id="PCD20061.1"/>
    </source>
</evidence>
<evidence type="ECO:0000256" key="11">
    <source>
        <dbReference type="ARBA" id="ARBA00030980"/>
    </source>
</evidence>
<dbReference type="EMBL" id="MABQ02000015">
    <property type="protein sequence ID" value="PCD20355.1"/>
    <property type="molecule type" value="Genomic_DNA"/>
</dbReference>
<keyword evidence="7" id="KW-0808">Transferase</keyword>
<keyword evidence="6" id="KW-0723">Serine/threonine-protein kinase</keyword>
<evidence type="ECO:0000313" key="28">
    <source>
        <dbReference type="EMBL" id="PCD22342.1"/>
    </source>
</evidence>
<dbReference type="PROSITE" id="PS50011">
    <property type="entry name" value="PROTEIN_KINASE_DOM"/>
    <property type="match status" value="1"/>
</dbReference>
<reference evidence="19 46" key="3">
    <citation type="journal article" date="2017" name="Sci. Rep.">
        <title>A mobile pathogenicity chromosome in Fusarium oxysporum for infection of multiple cucurbit species.</title>
        <authorList>
            <person name="van Dam P."/>
            <person name="Fokkens L."/>
            <person name="Ayukawa Y."/>
            <person name="van der Gragt M."/>
            <person name="Ter Horst A."/>
            <person name="Brankovics B."/>
            <person name="Houterman P.M."/>
            <person name="Arie T."/>
            <person name="Rep M."/>
        </authorList>
    </citation>
    <scope>NUCLEOTIDE SEQUENCE [LARGE SCALE GENOMIC DNA]</scope>
    <source>
        <strain evidence="19 46">Forc016</strain>
    </source>
</reference>
<dbReference type="InterPro" id="IPR011009">
    <property type="entry name" value="Kinase-like_dom_sf"/>
</dbReference>
<reference evidence="19" key="2">
    <citation type="submission" date="2016-06" db="EMBL/GenBank/DDBJ databases">
        <authorList>
            <person name="Kjaerup R.B."/>
            <person name="Dalgaard T.S."/>
            <person name="Juul-Madsen H.R."/>
        </authorList>
    </citation>
    <scope>NUCLEOTIDE SEQUENCE</scope>
    <source>
        <strain evidence="19">Forc016</strain>
    </source>
</reference>
<dbReference type="EMBL" id="MABQ02000025">
    <property type="protein sequence ID" value="PCD20101.1"/>
    <property type="molecule type" value="Genomic_DNA"/>
</dbReference>
<dbReference type="EMBL" id="MABQ02000007">
    <property type="protein sequence ID" value="PCD31481.1"/>
    <property type="molecule type" value="Genomic_DNA"/>
</dbReference>
<dbReference type="EMBL" id="MABQ02000010">
    <property type="protein sequence ID" value="PCD24488.1"/>
    <property type="molecule type" value="Genomic_DNA"/>
</dbReference>
<dbReference type="EMBL" id="MABQ02000014">
    <property type="protein sequence ID" value="PCD21216.1"/>
    <property type="molecule type" value="Genomic_DNA"/>
</dbReference>
<evidence type="ECO:0000256" key="3">
    <source>
        <dbReference type="ARBA" id="ARBA00012513"/>
    </source>
</evidence>
<dbReference type="Proteomes" id="UP000219602">
    <property type="component" value="Chromosome 12"/>
</dbReference>
<dbReference type="SUPFAM" id="SSF56112">
    <property type="entry name" value="Protein kinase-like (PK-like)"/>
    <property type="match status" value="1"/>
</dbReference>
<evidence type="ECO:0000313" key="22">
    <source>
        <dbReference type="EMBL" id="PCD20215.1"/>
    </source>
</evidence>
<dbReference type="InterPro" id="IPR001245">
    <property type="entry name" value="Ser-Thr/Tyr_kinase_cat_dom"/>
</dbReference>
<dbReference type="Proteomes" id="UP000219602">
    <property type="component" value="Chromosome 9"/>
</dbReference>
<evidence type="ECO:0000256" key="4">
    <source>
        <dbReference type="ARBA" id="ARBA00013948"/>
    </source>
</evidence>
<evidence type="ECO:0000313" key="36">
    <source>
        <dbReference type="EMBL" id="PCD32420.1"/>
    </source>
</evidence>
<evidence type="ECO:0000313" key="44">
    <source>
        <dbReference type="EMBL" id="PCD44542.1"/>
    </source>
</evidence>
<comment type="function">
    <text evidence="1">Component of the EKC/KEOPS complex that is required for the formation of a threonylcarbamoyl group on adenosine at position 37 (t(6)A37) in tRNAs that read codons beginning with adenine. The complex is probably involved in the transfer of the threonylcarbamoyl moiety of threonylcarbamoyl-AMP (TC-AMP) to the N6 group of A37. BUD32 has ATPase activity in the context of the EKC/KEOPS complex and likely plays a supporting role to the catalytic subunit KAE1. The EKC/KEOPS complex also promotes both telomere uncapping and telomere elongation. The complex is required for efficient recruitment of transcriptional coactivators.</text>
</comment>
<evidence type="ECO:0000313" key="30">
    <source>
        <dbReference type="EMBL" id="PCD24021.1"/>
    </source>
</evidence>
<feature type="compositionally biased region" description="Acidic residues" evidence="16">
    <location>
        <begin position="15"/>
        <end position="28"/>
    </location>
</feature>
<dbReference type="Gene3D" id="1.10.510.10">
    <property type="entry name" value="Transferase(Phosphotransferase) domain 1"/>
    <property type="match status" value="1"/>
</dbReference>
<dbReference type="EMBL" id="MABQ02000001">
    <property type="protein sequence ID" value="PCD44545.1"/>
    <property type="molecule type" value="Genomic_DNA"/>
</dbReference>
<dbReference type="InterPro" id="IPR017441">
    <property type="entry name" value="Protein_kinase_ATP_BS"/>
</dbReference>
<sequence length="393" mass="44472">MPGCDDDMLDRGDFVDSDDEHEVEEASEDPERYVEGLYYPICIGEILVNQYRIEHKLGHGGFSTVWMAYDILGKTDVALKIMTPGRPGDREYEMQREIIKVVHRTSHLTLYQNTFSLRGSHGTHRVLVLPLQGPNLRDYQRQKPVANRMLAARQLLQAIKQLHDGGIIHGDLSSANIMYSLLPIDRSSATAKYQYIGRPKKMPLYPDLWKAGELVMPMQVHEVLIGDDISLGDFGLAIKSGTPVSQKLQSPLIYCAPERMHNHGPTFATDMWSYMCIFAQLYMGYNLFHGATSSLIVSSMIQALGPFPATWRGTYETGGACDNQWYDEGCERIPSMTLENKVARHRPDADPVERELVLSVLRKGLSYLPENRLTASQLLEDNSFKALMDIYRL</sequence>
<evidence type="ECO:0000256" key="12">
    <source>
        <dbReference type="ARBA" id="ARBA00033194"/>
    </source>
</evidence>
<evidence type="ECO:0000313" key="41">
    <source>
        <dbReference type="EMBL" id="PCD41061.1"/>
    </source>
</evidence>
<dbReference type="EMBL" id="MABQ02000012">
    <property type="protein sequence ID" value="PCD22342.1"/>
    <property type="molecule type" value="Genomic_DNA"/>
</dbReference>
<evidence type="ECO:0000256" key="14">
    <source>
        <dbReference type="ARBA" id="ARBA00048679"/>
    </source>
</evidence>
<dbReference type="PANTHER" id="PTHR24058">
    <property type="entry name" value="DUAL SPECIFICITY PROTEIN KINASE"/>
    <property type="match status" value="1"/>
</dbReference>
<evidence type="ECO:0000313" key="39">
    <source>
        <dbReference type="EMBL" id="PCD36997.1"/>
    </source>
</evidence>
<dbReference type="Proteomes" id="UP000219602">
    <property type="component" value="Chromosome 1"/>
</dbReference>
<dbReference type="Proteomes" id="UP000219602">
    <property type="component" value="Chromosome RC"/>
</dbReference>
<evidence type="ECO:0000313" key="40">
    <source>
        <dbReference type="EMBL" id="PCD38728.1"/>
    </source>
</evidence>
<evidence type="ECO:0000256" key="6">
    <source>
        <dbReference type="ARBA" id="ARBA00022527"/>
    </source>
</evidence>
<dbReference type="InterPro" id="IPR008266">
    <property type="entry name" value="Tyr_kinase_AS"/>
</dbReference>
<evidence type="ECO:0000256" key="2">
    <source>
        <dbReference type="ARBA" id="ARBA00011534"/>
    </source>
</evidence>
<dbReference type="EMBL" id="MABQ02000028">
    <property type="protein sequence ID" value="PCD20064.1"/>
    <property type="molecule type" value="Genomic_DNA"/>
</dbReference>
<accession>A0A2H3FYT9</accession>
<evidence type="ECO:0000313" key="23">
    <source>
        <dbReference type="EMBL" id="PCD20218.1"/>
    </source>
</evidence>
<keyword evidence="10 15" id="KW-0067">ATP-binding</keyword>
<evidence type="ECO:0000313" key="27">
    <source>
        <dbReference type="EMBL" id="PCD21735.1"/>
    </source>
</evidence>
<dbReference type="EMBL" id="MABQ02000004">
    <property type="protein sequence ID" value="PCD38728.1"/>
    <property type="molecule type" value="Genomic_DNA"/>
</dbReference>
<dbReference type="EMBL" id="MABQ02000006">
    <property type="protein sequence ID" value="PCD32420.1"/>
    <property type="molecule type" value="Genomic_DNA"/>
</dbReference>
<evidence type="ECO:0000256" key="10">
    <source>
        <dbReference type="ARBA" id="ARBA00022840"/>
    </source>
</evidence>
<dbReference type="EC" id="2.7.11.1" evidence="3"/>
<dbReference type="EMBL" id="MABQ02000002">
    <property type="protein sequence ID" value="PCD44542.1"/>
    <property type="molecule type" value="Genomic_DNA"/>
</dbReference>
<evidence type="ECO:0000313" key="46">
    <source>
        <dbReference type="Proteomes" id="UP000219602"/>
    </source>
</evidence>
<dbReference type="EMBL" id="MABQ02000008">
    <property type="protein sequence ID" value="PCD29673.1"/>
    <property type="molecule type" value="Genomic_DNA"/>
</dbReference>
<dbReference type="EMBL" id="MABQ02000011">
    <property type="protein sequence ID" value="PCD23140.1"/>
    <property type="molecule type" value="Genomic_DNA"/>
</dbReference>
<reference evidence="19 46" key="1">
    <citation type="journal article" date="2016" name="Environ. Microbiol.">
        <title>Effector profiles distinguish formae speciales of Fusarium oxysporum.</title>
        <authorList>
            <person name="van Dam P."/>
            <person name="Fokkens L."/>
            <person name="Schmidt S.M."/>
            <person name="Linmans J.H."/>
            <person name="Kistler H.C."/>
            <person name="Ma L.J."/>
            <person name="Rep M."/>
        </authorList>
    </citation>
    <scope>NUCLEOTIDE SEQUENCE [LARGE SCALE GENOMIC DNA]</scope>
    <source>
        <strain evidence="19 46">Forc016</strain>
    </source>
</reference>
<feature type="binding site" evidence="15">
    <location>
        <position position="80"/>
    </location>
    <ligand>
        <name>ATP</name>
        <dbReference type="ChEBI" id="CHEBI:30616"/>
    </ligand>
</feature>
<evidence type="ECO:0000256" key="7">
    <source>
        <dbReference type="ARBA" id="ARBA00022679"/>
    </source>
</evidence>
<evidence type="ECO:0000256" key="1">
    <source>
        <dbReference type="ARBA" id="ARBA00003747"/>
    </source>
</evidence>
<evidence type="ECO:0000313" key="45">
    <source>
        <dbReference type="EMBL" id="PCD44545.1"/>
    </source>
</evidence>
<dbReference type="EMBL" id="MABQ02000016">
    <property type="protein sequence ID" value="PCD20274.1"/>
    <property type="molecule type" value="Genomic_DNA"/>
</dbReference>
<dbReference type="PROSITE" id="PS00109">
    <property type="entry name" value="PROTEIN_KINASE_TYR"/>
    <property type="match status" value="1"/>
</dbReference>
<dbReference type="EMBL" id="MABQ02000028">
    <property type="protein sequence ID" value="PCD20061.1"/>
    <property type="molecule type" value="Genomic_DNA"/>
</dbReference>
<evidence type="ECO:0000313" key="21">
    <source>
        <dbReference type="EMBL" id="PCD20135.1"/>
    </source>
</evidence>
<name>A0A2H3FYT9_FUSOX</name>
<keyword evidence="8 15" id="KW-0547">Nucleotide-binding</keyword>
<evidence type="ECO:0000313" key="35">
    <source>
        <dbReference type="EMBL" id="PCD31481.1"/>
    </source>
</evidence>
<evidence type="ECO:0000256" key="16">
    <source>
        <dbReference type="SAM" id="MobiDB-lite"/>
    </source>
</evidence>
<dbReference type="Gene3D" id="3.30.200.20">
    <property type="entry name" value="Phosphorylase Kinase, domain 1"/>
    <property type="match status" value="1"/>
</dbReference>
<evidence type="ECO:0000313" key="25">
    <source>
        <dbReference type="EMBL" id="PCD20355.1"/>
    </source>
</evidence>
<dbReference type="Proteomes" id="UP000219602">
    <property type="component" value="Chromosome 10"/>
</dbReference>
<dbReference type="EMBL" id="MABQ02000012">
    <property type="protein sequence ID" value="PCD21735.1"/>
    <property type="molecule type" value="Genomic_DNA"/>
</dbReference>
<dbReference type="Proteomes" id="UP000219602">
    <property type="component" value="Chromosome 2"/>
</dbReference>
<evidence type="ECO:0000259" key="17">
    <source>
        <dbReference type="PROSITE" id="PS50011"/>
    </source>
</evidence>
<dbReference type="InterPro" id="IPR000719">
    <property type="entry name" value="Prot_kinase_dom"/>
</dbReference>
<evidence type="ECO:0000313" key="32">
    <source>
        <dbReference type="EMBL" id="PCD27190.1"/>
    </source>
</evidence>
<dbReference type="EMBL" id="MABQ02000005">
    <property type="protein sequence ID" value="PCD36114.1"/>
    <property type="molecule type" value="Genomic_DNA"/>
</dbReference>
<dbReference type="EMBL" id="MABQ02000007">
    <property type="protein sequence ID" value="PCD30295.1"/>
    <property type="molecule type" value="Genomic_DNA"/>
</dbReference>
<dbReference type="EMBL" id="MABQ02000018">
    <property type="protein sequence ID" value="PCD20215.1"/>
    <property type="molecule type" value="Genomic_DNA"/>
</dbReference>
<dbReference type="STRING" id="327505.A0A2H3FYT9"/>
<dbReference type="AlphaFoldDB" id="A0A2H3FYT9"/>
<dbReference type="Proteomes" id="UP000219602">
    <property type="component" value="Chromosome 13"/>
</dbReference>
<evidence type="ECO:0000256" key="8">
    <source>
        <dbReference type="ARBA" id="ARBA00022741"/>
    </source>
</evidence>
<evidence type="ECO:0000313" key="29">
    <source>
        <dbReference type="EMBL" id="PCD23140.1"/>
    </source>
</evidence>
<protein>
    <recommendedName>
        <fullName evidence="5">EKC/KEOPS complex subunit BUD32</fullName>
        <ecNumber evidence="3">2.7.11.1</ecNumber>
    </recommendedName>
    <alternativeName>
        <fullName evidence="11 12">Atypical Serine/threonine protein kinase BUD32</fullName>
    </alternativeName>
    <alternativeName>
        <fullName evidence="4">EKC/KEOPS complex subunit bud32</fullName>
    </alternativeName>
</protein>
<proteinExistence type="predicted"/>
<evidence type="ECO:0000313" key="37">
    <source>
        <dbReference type="EMBL" id="PCD34596.1"/>
    </source>
</evidence>
<dbReference type="Proteomes" id="UP000219602">
    <property type="component" value="Chromosome 11"/>
</dbReference>
<evidence type="ECO:0000313" key="31">
    <source>
        <dbReference type="EMBL" id="PCD24488.1"/>
    </source>
</evidence>
<evidence type="ECO:0000313" key="42">
    <source>
        <dbReference type="EMBL" id="PCD42976.1"/>
    </source>
</evidence>
<dbReference type="EMBL" id="MABQ02000003">
    <property type="protein sequence ID" value="PCD42976.1"/>
    <property type="molecule type" value="Genomic_DNA"/>
</dbReference>
<dbReference type="InterPro" id="IPR050494">
    <property type="entry name" value="Ser_Thr_dual-spec_kinase"/>
</dbReference>
<evidence type="ECO:0000313" key="20">
    <source>
        <dbReference type="EMBL" id="PCD20101.1"/>
    </source>
</evidence>
<evidence type="ECO:0000313" key="34">
    <source>
        <dbReference type="EMBL" id="PCD30295.1"/>
    </source>
</evidence>
<dbReference type="Pfam" id="PF07714">
    <property type="entry name" value="PK_Tyr_Ser-Thr"/>
    <property type="match status" value="1"/>
</dbReference>
<keyword evidence="9" id="KW-0418">Kinase</keyword>
<dbReference type="Proteomes" id="UP000219602">
    <property type="component" value="Chromosome 5"/>
</dbReference>
<dbReference type="EMBL" id="MABQ02000005">
    <property type="protein sequence ID" value="PCD34596.1"/>
    <property type="molecule type" value="Genomic_DNA"/>
</dbReference>
<evidence type="ECO:0000256" key="9">
    <source>
        <dbReference type="ARBA" id="ARBA00022777"/>
    </source>
</evidence>
<dbReference type="Proteomes" id="UP000219602">
    <property type="component" value="Chromosome 4"/>
</dbReference>
<dbReference type="PROSITE" id="PS00107">
    <property type="entry name" value="PROTEIN_KINASE_ATP"/>
    <property type="match status" value="1"/>
</dbReference>
<dbReference type="Proteomes" id="UP000219602">
    <property type="component" value="Chromosome 8"/>
</dbReference>
<gene>
    <name evidence="45" type="ORF">AU210_000002</name>
    <name evidence="43" type="ORF">AU210_002082</name>
    <name evidence="44" type="ORF">AU210_003617</name>
    <name evidence="41" type="ORF">AU210_003620</name>
    <name evidence="42" type="ORF">AU210_005500</name>
    <name evidence="39" type="ORF">AU210_005503</name>
    <name evidence="40" type="ORF">AU210_007192</name>
    <name evidence="37" type="ORF">AU210_007195</name>
    <name evidence="38" type="ORF">AU210_008666</name>
    <name evidence="36" type="ORF">AU210_008669</name>
    <name evidence="34" type="ORF">AU210_009977</name>
    <name evidence="35" type="ORF">AU210_011132</name>
    <name evidence="33" type="ORF">AU210_012204</name>
    <name evidence="32" type="ORF">AU210_013604</name>
    <name evidence="31" type="ORF">AU210_013607</name>
    <name evidence="29" type="ORF">AU210_014664</name>
    <name evidence="30" type="ORF">AU210_015535</name>
    <name evidence="27" type="ORF">AU210_015538</name>
    <name evidence="28" type="ORF">AU210_016131</name>
    <name evidence="25" type="ORF">AU210_016222</name>
    <name evidence="22" type="ORF">AU210_016244</name>
    <name evidence="26" type="ORF">AU210_016642</name>
    <name evidence="24" type="ORF">AU210_016686</name>
    <name evidence="23" type="ORF">AU210_016689</name>
    <name evidence="21" type="ORF">AU210_016732</name>
    <name evidence="18" type="ORF">AU210_016741</name>
    <name evidence="19" type="ORF">AU210_016744</name>
    <name evidence="20" type="ORF">AU210_016792</name>
</gene>